<feature type="compositionally biased region" description="Basic and acidic residues" evidence="1">
    <location>
        <begin position="1"/>
        <end position="16"/>
    </location>
</feature>
<feature type="region of interest" description="Disordered" evidence="1">
    <location>
        <begin position="83"/>
        <end position="120"/>
    </location>
</feature>
<dbReference type="AlphaFoldDB" id="A0A921ZUY6"/>
<sequence length="120" mass="13188">MGDCVKEDNFDQDLHSVKGNSNSEPATDGVVPPPPPPPPRPRYSPQNLPNICLAKRAHFSPHAVVTTRLLQLAETERERVTVRSRRQHLLSPPPAAPPLPRFSYPQRSDVLGSASTPINT</sequence>
<evidence type="ECO:0000313" key="2">
    <source>
        <dbReference type="EMBL" id="KAG6464488.1"/>
    </source>
</evidence>
<evidence type="ECO:0000256" key="1">
    <source>
        <dbReference type="SAM" id="MobiDB-lite"/>
    </source>
</evidence>
<organism evidence="2 3">
    <name type="scientific">Manduca sexta</name>
    <name type="common">Tobacco hawkmoth</name>
    <name type="synonym">Tobacco hornworm</name>
    <dbReference type="NCBI Taxonomy" id="7130"/>
    <lineage>
        <taxon>Eukaryota</taxon>
        <taxon>Metazoa</taxon>
        <taxon>Ecdysozoa</taxon>
        <taxon>Arthropoda</taxon>
        <taxon>Hexapoda</taxon>
        <taxon>Insecta</taxon>
        <taxon>Pterygota</taxon>
        <taxon>Neoptera</taxon>
        <taxon>Endopterygota</taxon>
        <taxon>Lepidoptera</taxon>
        <taxon>Glossata</taxon>
        <taxon>Ditrysia</taxon>
        <taxon>Bombycoidea</taxon>
        <taxon>Sphingidae</taxon>
        <taxon>Sphinginae</taxon>
        <taxon>Sphingini</taxon>
        <taxon>Manduca</taxon>
    </lineage>
</organism>
<feature type="region of interest" description="Disordered" evidence="1">
    <location>
        <begin position="1"/>
        <end position="48"/>
    </location>
</feature>
<reference evidence="2" key="1">
    <citation type="journal article" date="2016" name="Insect Biochem. Mol. Biol.">
        <title>Multifaceted biological insights from a draft genome sequence of the tobacco hornworm moth, Manduca sexta.</title>
        <authorList>
            <person name="Kanost M.R."/>
            <person name="Arrese E.L."/>
            <person name="Cao X."/>
            <person name="Chen Y.R."/>
            <person name="Chellapilla S."/>
            <person name="Goldsmith M.R."/>
            <person name="Grosse-Wilde E."/>
            <person name="Heckel D.G."/>
            <person name="Herndon N."/>
            <person name="Jiang H."/>
            <person name="Papanicolaou A."/>
            <person name="Qu J."/>
            <person name="Soulages J.L."/>
            <person name="Vogel H."/>
            <person name="Walters J."/>
            <person name="Waterhouse R.M."/>
            <person name="Ahn S.J."/>
            <person name="Almeida F.C."/>
            <person name="An C."/>
            <person name="Aqrawi P."/>
            <person name="Bretschneider A."/>
            <person name="Bryant W.B."/>
            <person name="Bucks S."/>
            <person name="Chao H."/>
            <person name="Chevignon G."/>
            <person name="Christen J.M."/>
            <person name="Clarke D.F."/>
            <person name="Dittmer N.T."/>
            <person name="Ferguson L.C.F."/>
            <person name="Garavelou S."/>
            <person name="Gordon K.H.J."/>
            <person name="Gunaratna R.T."/>
            <person name="Han Y."/>
            <person name="Hauser F."/>
            <person name="He Y."/>
            <person name="Heidel-Fischer H."/>
            <person name="Hirsh A."/>
            <person name="Hu Y."/>
            <person name="Jiang H."/>
            <person name="Kalra D."/>
            <person name="Klinner C."/>
            <person name="Konig C."/>
            <person name="Kovar C."/>
            <person name="Kroll A.R."/>
            <person name="Kuwar S.S."/>
            <person name="Lee S.L."/>
            <person name="Lehman R."/>
            <person name="Li K."/>
            <person name="Li Z."/>
            <person name="Liang H."/>
            <person name="Lovelace S."/>
            <person name="Lu Z."/>
            <person name="Mansfield J.H."/>
            <person name="McCulloch K.J."/>
            <person name="Mathew T."/>
            <person name="Morton B."/>
            <person name="Muzny D.M."/>
            <person name="Neunemann D."/>
            <person name="Ongeri F."/>
            <person name="Pauchet Y."/>
            <person name="Pu L.L."/>
            <person name="Pyrousis I."/>
            <person name="Rao X.J."/>
            <person name="Redding A."/>
            <person name="Roesel C."/>
            <person name="Sanchez-Gracia A."/>
            <person name="Schaack S."/>
            <person name="Shukla A."/>
            <person name="Tetreau G."/>
            <person name="Wang Y."/>
            <person name="Xiong G.H."/>
            <person name="Traut W."/>
            <person name="Walsh T.K."/>
            <person name="Worley K.C."/>
            <person name="Wu D."/>
            <person name="Wu W."/>
            <person name="Wu Y.Q."/>
            <person name="Zhang X."/>
            <person name="Zou Z."/>
            <person name="Zucker H."/>
            <person name="Briscoe A.D."/>
            <person name="Burmester T."/>
            <person name="Clem R.J."/>
            <person name="Feyereisen R."/>
            <person name="Grimmelikhuijzen C.J.P."/>
            <person name="Hamodrakas S.J."/>
            <person name="Hansson B.S."/>
            <person name="Huguet E."/>
            <person name="Jermiin L.S."/>
            <person name="Lan Q."/>
            <person name="Lehman H.K."/>
            <person name="Lorenzen M."/>
            <person name="Merzendorfer H."/>
            <person name="Michalopoulos I."/>
            <person name="Morton D.B."/>
            <person name="Muthukrishnan S."/>
            <person name="Oakeshott J.G."/>
            <person name="Palmer W."/>
            <person name="Park Y."/>
            <person name="Passarelli A.L."/>
            <person name="Rozas J."/>
            <person name="Schwartz L.M."/>
            <person name="Smith W."/>
            <person name="Southgate A."/>
            <person name="Vilcinskas A."/>
            <person name="Vogt R."/>
            <person name="Wang P."/>
            <person name="Werren J."/>
            <person name="Yu X.Q."/>
            <person name="Zhou J.J."/>
            <person name="Brown S.J."/>
            <person name="Scherer S.E."/>
            <person name="Richards S."/>
            <person name="Blissard G.W."/>
        </authorList>
    </citation>
    <scope>NUCLEOTIDE SEQUENCE</scope>
</reference>
<feature type="compositionally biased region" description="Pro residues" evidence="1">
    <location>
        <begin position="91"/>
        <end position="100"/>
    </location>
</feature>
<name>A0A921ZUY6_MANSE</name>
<accession>A0A921ZUY6</accession>
<comment type="caution">
    <text evidence="2">The sequence shown here is derived from an EMBL/GenBank/DDBJ whole genome shotgun (WGS) entry which is preliminary data.</text>
</comment>
<protein>
    <submittedName>
        <fullName evidence="2">Uncharacterized protein</fullName>
    </submittedName>
</protein>
<keyword evidence="3" id="KW-1185">Reference proteome</keyword>
<feature type="compositionally biased region" description="Pro residues" evidence="1">
    <location>
        <begin position="31"/>
        <end position="42"/>
    </location>
</feature>
<dbReference type="Proteomes" id="UP000791440">
    <property type="component" value="Unassembled WGS sequence"/>
</dbReference>
<evidence type="ECO:0000313" key="3">
    <source>
        <dbReference type="Proteomes" id="UP000791440"/>
    </source>
</evidence>
<reference evidence="2" key="2">
    <citation type="submission" date="2020-12" db="EMBL/GenBank/DDBJ databases">
        <authorList>
            <person name="Kanost M."/>
        </authorList>
    </citation>
    <scope>NUCLEOTIDE SEQUENCE</scope>
</reference>
<dbReference type="EMBL" id="JH669181">
    <property type="protein sequence ID" value="KAG6464488.1"/>
    <property type="molecule type" value="Genomic_DNA"/>
</dbReference>
<proteinExistence type="predicted"/>
<gene>
    <name evidence="2" type="ORF">O3G_MSEX014550</name>
</gene>